<keyword evidence="1" id="KW-0805">Transcription regulation</keyword>
<evidence type="ECO:0000256" key="3">
    <source>
        <dbReference type="ARBA" id="ARBA00023163"/>
    </source>
</evidence>
<sequence>MLLEALSGGERRFGQLRAAADGISEKMLTQTLRSLERDGLVAREVLPGTPPGVAYRLTGLGSSLLEPLMAIRDWGQRHMTEVEEARTAFDGR</sequence>
<reference evidence="5 6" key="1">
    <citation type="submission" date="2020-08" db="EMBL/GenBank/DDBJ databases">
        <title>Whole genome shotgun sequence of Actinoplanes ianthinogenes NBRC 13996.</title>
        <authorList>
            <person name="Komaki H."/>
            <person name="Tamura T."/>
        </authorList>
    </citation>
    <scope>NUCLEOTIDE SEQUENCE [LARGE SCALE GENOMIC DNA]</scope>
    <source>
        <strain evidence="5 6">NBRC 13996</strain>
    </source>
</reference>
<dbReference type="Pfam" id="PF01638">
    <property type="entry name" value="HxlR"/>
    <property type="match status" value="1"/>
</dbReference>
<dbReference type="Gene3D" id="1.10.10.10">
    <property type="entry name" value="Winged helix-like DNA-binding domain superfamily/Winged helix DNA-binding domain"/>
    <property type="match status" value="1"/>
</dbReference>
<gene>
    <name evidence="5" type="ORF">Aiant_61700</name>
</gene>
<evidence type="ECO:0000259" key="4">
    <source>
        <dbReference type="PROSITE" id="PS51118"/>
    </source>
</evidence>
<dbReference type="Proteomes" id="UP000676967">
    <property type="component" value="Chromosome"/>
</dbReference>
<protein>
    <recommendedName>
        <fullName evidence="4">HTH hxlR-type domain-containing protein</fullName>
    </recommendedName>
</protein>
<evidence type="ECO:0000313" key="5">
    <source>
        <dbReference type="EMBL" id="BCJ45513.1"/>
    </source>
</evidence>
<dbReference type="InterPro" id="IPR036388">
    <property type="entry name" value="WH-like_DNA-bd_sf"/>
</dbReference>
<dbReference type="PANTHER" id="PTHR33204:SF37">
    <property type="entry name" value="HTH-TYPE TRANSCRIPTIONAL REGULATOR YODB"/>
    <property type="match status" value="1"/>
</dbReference>
<keyword evidence="3" id="KW-0804">Transcription</keyword>
<dbReference type="InterPro" id="IPR002577">
    <property type="entry name" value="HTH_HxlR"/>
</dbReference>
<organism evidence="5 6">
    <name type="scientific">Actinoplanes ianthinogenes</name>
    <dbReference type="NCBI Taxonomy" id="122358"/>
    <lineage>
        <taxon>Bacteria</taxon>
        <taxon>Bacillati</taxon>
        <taxon>Actinomycetota</taxon>
        <taxon>Actinomycetes</taxon>
        <taxon>Micromonosporales</taxon>
        <taxon>Micromonosporaceae</taxon>
        <taxon>Actinoplanes</taxon>
    </lineage>
</organism>
<keyword evidence="6" id="KW-1185">Reference proteome</keyword>
<dbReference type="SUPFAM" id="SSF46785">
    <property type="entry name" value="Winged helix' DNA-binding domain"/>
    <property type="match status" value="1"/>
</dbReference>
<accession>A0ABM7M1S4</accession>
<name>A0ABM7M1S4_9ACTN</name>
<evidence type="ECO:0000256" key="1">
    <source>
        <dbReference type="ARBA" id="ARBA00023015"/>
    </source>
</evidence>
<dbReference type="PANTHER" id="PTHR33204">
    <property type="entry name" value="TRANSCRIPTIONAL REGULATOR, MARR FAMILY"/>
    <property type="match status" value="1"/>
</dbReference>
<evidence type="ECO:0000313" key="6">
    <source>
        <dbReference type="Proteomes" id="UP000676967"/>
    </source>
</evidence>
<dbReference type="EMBL" id="AP023356">
    <property type="protein sequence ID" value="BCJ45513.1"/>
    <property type="molecule type" value="Genomic_DNA"/>
</dbReference>
<dbReference type="PROSITE" id="PS51118">
    <property type="entry name" value="HTH_HXLR"/>
    <property type="match status" value="1"/>
</dbReference>
<dbReference type="InterPro" id="IPR036390">
    <property type="entry name" value="WH_DNA-bd_sf"/>
</dbReference>
<keyword evidence="2" id="KW-0238">DNA-binding</keyword>
<proteinExistence type="predicted"/>
<evidence type="ECO:0000256" key="2">
    <source>
        <dbReference type="ARBA" id="ARBA00023125"/>
    </source>
</evidence>
<feature type="domain" description="HTH hxlR-type" evidence="4">
    <location>
        <begin position="1"/>
        <end position="83"/>
    </location>
</feature>